<dbReference type="Pfam" id="PF13953">
    <property type="entry name" value="PapC_C"/>
    <property type="match status" value="1"/>
</dbReference>
<dbReference type="Proteomes" id="UP001220225">
    <property type="component" value="Unassembled WGS sequence"/>
</dbReference>
<dbReference type="InterPro" id="IPR025885">
    <property type="entry name" value="PapC_N"/>
</dbReference>
<dbReference type="Gene3D" id="3.10.20.410">
    <property type="match status" value="1"/>
</dbReference>
<dbReference type="SUPFAM" id="SSF141729">
    <property type="entry name" value="FimD N-terminal domain-like"/>
    <property type="match status" value="1"/>
</dbReference>
<reference evidence="13 14" key="1">
    <citation type="submission" date="2023-02" db="EMBL/GenBank/DDBJ databases">
        <title>Entomopathogenic bacteria.</title>
        <authorList>
            <person name="Machado R.A."/>
        </authorList>
    </citation>
    <scope>NUCLEOTIDE SEQUENCE [LARGE SCALE GENOMIC DNA]</scope>
    <source>
        <strain evidence="13 14">XENO-2</strain>
    </source>
</reference>
<evidence type="ECO:0000256" key="8">
    <source>
        <dbReference type="ARBA" id="ARBA00023237"/>
    </source>
</evidence>
<evidence type="ECO:0000256" key="9">
    <source>
        <dbReference type="RuleBase" id="RU003884"/>
    </source>
</evidence>
<dbReference type="Pfam" id="PF00577">
    <property type="entry name" value="Usher"/>
    <property type="match status" value="1"/>
</dbReference>
<accession>A0ABT5LNV7</accession>
<evidence type="ECO:0000256" key="4">
    <source>
        <dbReference type="ARBA" id="ARBA00022452"/>
    </source>
</evidence>
<dbReference type="PROSITE" id="PS01151">
    <property type="entry name" value="FIMBRIAL_USHER"/>
    <property type="match status" value="1"/>
</dbReference>
<evidence type="ECO:0000256" key="6">
    <source>
        <dbReference type="ARBA" id="ARBA00022729"/>
    </source>
</evidence>
<dbReference type="InterPro" id="IPR025949">
    <property type="entry name" value="PapC-like_C"/>
</dbReference>
<name>A0ABT5LNV7_9GAMM</name>
<keyword evidence="3 9" id="KW-0813">Transport</keyword>
<dbReference type="InterPro" id="IPR018030">
    <property type="entry name" value="Fimbrial_membr_usher_CS"/>
</dbReference>
<evidence type="ECO:0000256" key="10">
    <source>
        <dbReference type="SAM" id="MobiDB-lite"/>
    </source>
</evidence>
<organism evidence="13 14">
    <name type="scientific">Xenorhabdus anantnagensis</name>
    <dbReference type="NCBI Taxonomy" id="3025875"/>
    <lineage>
        <taxon>Bacteria</taxon>
        <taxon>Pseudomonadati</taxon>
        <taxon>Pseudomonadota</taxon>
        <taxon>Gammaproteobacteria</taxon>
        <taxon>Enterobacterales</taxon>
        <taxon>Morganellaceae</taxon>
        <taxon>Xenorhabdus</taxon>
    </lineage>
</organism>
<keyword evidence="4" id="KW-1134">Transmembrane beta strand</keyword>
<evidence type="ECO:0000313" key="14">
    <source>
        <dbReference type="Proteomes" id="UP001220225"/>
    </source>
</evidence>
<dbReference type="PANTHER" id="PTHR30451:SF10">
    <property type="entry name" value="OUTER MEMBRANE USHER PROTEIN YFCU-RELATED"/>
    <property type="match status" value="1"/>
</dbReference>
<evidence type="ECO:0000259" key="12">
    <source>
        <dbReference type="Pfam" id="PF13954"/>
    </source>
</evidence>
<evidence type="ECO:0000256" key="5">
    <source>
        <dbReference type="ARBA" id="ARBA00022692"/>
    </source>
</evidence>
<gene>
    <name evidence="13" type="ORF">PSI14_04055</name>
</gene>
<dbReference type="EMBL" id="JAQRFN010000003">
    <property type="protein sequence ID" value="MDC9596067.1"/>
    <property type="molecule type" value="Genomic_DNA"/>
</dbReference>
<dbReference type="InterPro" id="IPR042186">
    <property type="entry name" value="FimD_plug_dom"/>
</dbReference>
<dbReference type="InterPro" id="IPR043142">
    <property type="entry name" value="PapC-like_C_sf"/>
</dbReference>
<evidence type="ECO:0000256" key="1">
    <source>
        <dbReference type="ARBA" id="ARBA00004571"/>
    </source>
</evidence>
<comment type="caution">
    <text evidence="13">The sequence shown here is derived from an EMBL/GenBank/DDBJ whole genome shotgun (WGS) entry which is preliminary data.</text>
</comment>
<dbReference type="Pfam" id="PF13954">
    <property type="entry name" value="PapC_N"/>
    <property type="match status" value="1"/>
</dbReference>
<dbReference type="InterPro" id="IPR000015">
    <property type="entry name" value="Fimb_usher"/>
</dbReference>
<feature type="region of interest" description="Disordered" evidence="10">
    <location>
        <begin position="29"/>
        <end position="68"/>
    </location>
</feature>
<dbReference type="Gene3D" id="2.60.40.3110">
    <property type="match status" value="1"/>
</dbReference>
<dbReference type="PANTHER" id="PTHR30451">
    <property type="entry name" value="OUTER MEMBRANE USHER PROTEIN"/>
    <property type="match status" value="1"/>
</dbReference>
<evidence type="ECO:0000259" key="11">
    <source>
        <dbReference type="Pfam" id="PF13953"/>
    </source>
</evidence>
<dbReference type="InterPro" id="IPR037224">
    <property type="entry name" value="PapC_N_sf"/>
</dbReference>
<keyword evidence="14" id="KW-1185">Reference proteome</keyword>
<evidence type="ECO:0000256" key="7">
    <source>
        <dbReference type="ARBA" id="ARBA00023136"/>
    </source>
</evidence>
<feature type="domain" description="PapC-like C-terminal" evidence="11">
    <location>
        <begin position="845"/>
        <end position="899"/>
    </location>
</feature>
<comment type="similarity">
    <text evidence="2 9">Belongs to the fimbrial export usher family.</text>
</comment>
<dbReference type="Gene3D" id="2.60.40.2610">
    <property type="entry name" value="Outer membrane usher protein FimD, plug domain"/>
    <property type="match status" value="1"/>
</dbReference>
<evidence type="ECO:0000313" key="13">
    <source>
        <dbReference type="EMBL" id="MDC9596067.1"/>
    </source>
</evidence>
<feature type="compositionally biased region" description="Low complexity" evidence="10">
    <location>
        <begin position="30"/>
        <end position="39"/>
    </location>
</feature>
<keyword evidence="6" id="KW-0732">Signal</keyword>
<proteinExistence type="inferred from homology"/>
<dbReference type="RefSeq" id="WP_273574589.1">
    <property type="nucleotide sequence ID" value="NZ_JAQRFN010000003.1"/>
</dbReference>
<dbReference type="NCBIfam" id="NF011812">
    <property type="entry name" value="PRK15284.1"/>
    <property type="match status" value="1"/>
</dbReference>
<comment type="subcellular location">
    <subcellularLocation>
        <location evidence="1 9">Cell outer membrane</location>
        <topology evidence="1 9">Multi-pass membrane protein</topology>
    </subcellularLocation>
</comment>
<feature type="compositionally biased region" description="Basic residues" evidence="10">
    <location>
        <begin position="40"/>
        <end position="68"/>
    </location>
</feature>
<keyword evidence="5 9" id="KW-0812">Transmembrane</keyword>
<dbReference type="Gene3D" id="2.60.40.2070">
    <property type="match status" value="1"/>
</dbReference>
<keyword evidence="9" id="KW-1029">Fimbrium biogenesis</keyword>
<keyword evidence="7 9" id="KW-0472">Membrane</keyword>
<sequence>MQIGLLTIHCLEGAMALFSDSMNHALLSINKKTNSSRKTNSSKKKDSSKKKNGSKKTNRNRKNTFNKNRVVNKKKIADKIKIDHLIYGIKPLFALVLFALSGIQAGYSKPPIEFNTDALDISERANIDLDKFARAGYIMPGNYIMGVRMNQNEFPDMYPVDFIAPPDDPKGSEACISPELVKQIALKPEWVEKLGWQNNEKCLDFNTLPGTSARGDLATYTLYLIVPKIYLEYDLPDWDPPSRWDNGMPGLLFDYNFNAQTSKPTHGSSNQQISANGTAGMNAGAWRFRADWQARYNHLKTQQDDKPAYSSGRDREWDWSRYYMYRALPRLEAKLTLGEDYLNSNIFDSFRYTGVSLVTDENMLPPNLRGYAPEVTGVARTNAKVTVRQQGRVLYETQVASGPFRIQDLSDAVSGTLDVRVEEQDGGIQEFQVNTATIPYLTRPGRVQYKVAGGQSTNDKHRREGPAFGMGEFSWGINNGWSLYGGFLAAGDYNALSLGVGRDLMMLGALSFDVTESRARLPRDNATLTGGSYRLSYSKRFDQYNSQVTFAGYRFSERDFMNMGQYIDRRYRNVSSDSGKELYTIIFNKQFTDIGLSAHLNYSHQTYWDRPTNDRYNISLSKYLDIGRYKNISVNLSAYRNNFDNKKDDGMYLNLSIPWGETGTISYNSMVNRQGNSHMAGYYGRIDDRNNYRISAGTNTDGKALVDGYYTHYGDRALLTASASYQDGGNTTAALGLQGGITVTANGAALHRINIPGATRLMVDTEGVSNVPIRGFGSAVHTNHFGKAVLVDVNNYFRNTANVDLDNLPDDVEALRSVQQATLTEGAIGYRKFQVMSGIKAMTIIRLPDGSFPPFGASVMNASQREIGIVSDDGYAYLSGMNQGEKMQVYWDGRAQCEMTVPDDIAAESLTTFLLPCQFLKGEDK</sequence>
<evidence type="ECO:0000256" key="3">
    <source>
        <dbReference type="ARBA" id="ARBA00022448"/>
    </source>
</evidence>
<protein>
    <submittedName>
        <fullName evidence="13">Outer membrane usher protein</fullName>
    </submittedName>
</protein>
<evidence type="ECO:0000256" key="2">
    <source>
        <dbReference type="ARBA" id="ARBA00008064"/>
    </source>
</evidence>
<feature type="domain" description="PapC N-terminal" evidence="12">
    <location>
        <begin position="113"/>
        <end position="259"/>
    </location>
</feature>
<keyword evidence="8 9" id="KW-0998">Cell outer membrane</keyword>